<name>A0A1Y4LAZ6_9FIRM</name>
<evidence type="ECO:0000313" key="4">
    <source>
        <dbReference type="Proteomes" id="UP000195326"/>
    </source>
</evidence>
<accession>A0A1Y4LAZ6</accession>
<organism evidence="2 5">
    <name type="scientific">Butyricicoccus pullicaecorum</name>
    <dbReference type="NCBI Taxonomy" id="501571"/>
    <lineage>
        <taxon>Bacteria</taxon>
        <taxon>Bacillati</taxon>
        <taxon>Bacillota</taxon>
        <taxon>Clostridia</taxon>
        <taxon>Eubacteriales</taxon>
        <taxon>Butyricicoccaceae</taxon>
        <taxon>Butyricicoccus</taxon>
    </lineage>
</organism>
<evidence type="ECO:0000313" key="3">
    <source>
        <dbReference type="EMBL" id="OUP58139.1"/>
    </source>
</evidence>
<dbReference type="AlphaFoldDB" id="A0A1Y4LAZ6"/>
<dbReference type="Proteomes" id="UP000195326">
    <property type="component" value="Unassembled WGS sequence"/>
</dbReference>
<dbReference type="Proteomes" id="UP000195897">
    <property type="component" value="Unassembled WGS sequence"/>
</dbReference>
<dbReference type="InterPro" id="IPR029002">
    <property type="entry name" value="PLPC/GPLD1"/>
</dbReference>
<comment type="caution">
    <text evidence="2">The sequence shown here is derived from an EMBL/GenBank/DDBJ whole genome shotgun (WGS) entry which is preliminary data.</text>
</comment>
<reference evidence="2" key="2">
    <citation type="journal article" date="2018" name="BMC Genomics">
        <title>Whole genome sequencing and function prediction of 133 gut anaerobes isolated from chicken caecum in pure cultures.</title>
        <authorList>
            <person name="Medvecky M."/>
            <person name="Cejkova D."/>
            <person name="Polansky O."/>
            <person name="Karasova D."/>
            <person name="Kubasova T."/>
            <person name="Cizek A."/>
            <person name="Rychlik I."/>
        </authorList>
    </citation>
    <scope>NUCLEOTIDE SEQUENCE</scope>
    <source>
        <strain evidence="3">An179</strain>
        <strain evidence="2">An180</strain>
    </source>
</reference>
<protein>
    <recommendedName>
        <fullName evidence="1">Phospholipase C/D domain-containing protein</fullName>
    </recommendedName>
</protein>
<feature type="domain" description="Phospholipase C/D" evidence="1">
    <location>
        <begin position="17"/>
        <end position="178"/>
    </location>
</feature>
<dbReference type="EMBL" id="NFKK01000008">
    <property type="protein sequence ID" value="OUP52669.1"/>
    <property type="molecule type" value="Genomic_DNA"/>
</dbReference>
<gene>
    <name evidence="3" type="ORF">B5F15_08190</name>
    <name evidence="2" type="ORF">B5F17_08155</name>
</gene>
<evidence type="ECO:0000313" key="2">
    <source>
        <dbReference type="EMBL" id="OUP52669.1"/>
    </source>
</evidence>
<dbReference type="EMBL" id="NFKL01000010">
    <property type="protein sequence ID" value="OUP58139.1"/>
    <property type="molecule type" value="Genomic_DNA"/>
</dbReference>
<dbReference type="Pfam" id="PF00882">
    <property type="entry name" value="Zn_dep_PLPC"/>
    <property type="match status" value="1"/>
</dbReference>
<evidence type="ECO:0000259" key="1">
    <source>
        <dbReference type="Pfam" id="PF00882"/>
    </source>
</evidence>
<proteinExistence type="predicted"/>
<reference evidence="4 5" key="1">
    <citation type="submission" date="2017-04" db="EMBL/GenBank/DDBJ databases">
        <title>Function of individual gut microbiota members based on whole genome sequencing of pure cultures obtained from chicken caecum.</title>
        <authorList>
            <person name="Medvecky M."/>
            <person name="Cejkova D."/>
            <person name="Polansky O."/>
            <person name="Karasova D."/>
            <person name="Kubasova T."/>
            <person name="Cizek A."/>
            <person name="Rychlik I."/>
        </authorList>
    </citation>
    <scope>NUCLEOTIDE SEQUENCE [LARGE SCALE GENOMIC DNA]</scope>
    <source>
        <strain evidence="4">An179</strain>
        <strain evidence="5">An180</strain>
    </source>
</reference>
<dbReference type="STRING" id="501571.GCA_900143195_00706"/>
<evidence type="ECO:0000313" key="5">
    <source>
        <dbReference type="Proteomes" id="UP000195897"/>
    </source>
</evidence>
<sequence>MHRNRVKGMMKMADFMTHDLLGEQALAVFPAAAQRAAALHPAVFRWGLQGPDPLFFHKVYAGSPLHKLGNRLHEERTDALFTVFAESVNRLTDESHDIASAYFYGFLCHYALDSTIHPYVYYQEHECIRAMPGENASAIHCQIETDIDCALYDRYKGDHLHLPTAAYQMNDQEIAVVSVILHHLIRCVLRVDVPTSELRPAFAEMLACQRLFYQGGRGLSRPARTVERLLGKGPLLTSHIKTGLPQWDALNESHSPWRNLWNPDVVCTESVIELFELAKDKAAELASSYAAQFDSGWMLNLSYYEPFDNGNYRRQKP</sequence>